<dbReference type="InterPro" id="IPR052155">
    <property type="entry name" value="Biofilm_reg_signaling"/>
</dbReference>
<dbReference type="PANTHER" id="PTHR44757:SF2">
    <property type="entry name" value="BIOFILM ARCHITECTURE MAINTENANCE PROTEIN MBAA"/>
    <property type="match status" value="1"/>
</dbReference>
<dbReference type="CDD" id="cd01948">
    <property type="entry name" value="EAL"/>
    <property type="match status" value="1"/>
</dbReference>
<dbReference type="Pfam" id="PF00990">
    <property type="entry name" value="GGDEF"/>
    <property type="match status" value="1"/>
</dbReference>
<dbReference type="SMART" id="SM00052">
    <property type="entry name" value="EAL"/>
    <property type="match status" value="1"/>
</dbReference>
<dbReference type="Gene3D" id="3.30.70.270">
    <property type="match status" value="1"/>
</dbReference>
<accession>A0A6F8PK15</accession>
<dbReference type="PROSITE" id="PS50883">
    <property type="entry name" value="EAL"/>
    <property type="match status" value="1"/>
</dbReference>
<dbReference type="InterPro" id="IPR001633">
    <property type="entry name" value="EAL_dom"/>
</dbReference>
<dbReference type="EMBL" id="AP021888">
    <property type="protein sequence ID" value="BBP42442.1"/>
    <property type="molecule type" value="Genomic_DNA"/>
</dbReference>
<dbReference type="Proteomes" id="UP000501466">
    <property type="component" value="Chromosome"/>
</dbReference>
<dbReference type="KEGG" id="tzo:THMIRHAT_01880"/>
<dbReference type="Gene3D" id="3.20.20.450">
    <property type="entry name" value="EAL domain"/>
    <property type="match status" value="1"/>
</dbReference>
<gene>
    <name evidence="4" type="ORF">THMIRHAT_01880</name>
</gene>
<evidence type="ECO:0000259" key="3">
    <source>
        <dbReference type="PROSITE" id="PS50887"/>
    </source>
</evidence>
<dbReference type="SUPFAM" id="SSF55073">
    <property type="entry name" value="Nucleotide cyclase"/>
    <property type="match status" value="1"/>
</dbReference>
<dbReference type="InterPro" id="IPR000014">
    <property type="entry name" value="PAS"/>
</dbReference>
<dbReference type="SMART" id="SM00267">
    <property type="entry name" value="GGDEF"/>
    <property type="match status" value="1"/>
</dbReference>
<dbReference type="SUPFAM" id="SSF55785">
    <property type="entry name" value="PYP-like sensor domain (PAS domain)"/>
    <property type="match status" value="1"/>
</dbReference>
<dbReference type="CDD" id="cd01949">
    <property type="entry name" value="GGDEF"/>
    <property type="match status" value="1"/>
</dbReference>
<name>A0A6F8PK15_9GAMM</name>
<keyword evidence="5" id="KW-1185">Reference proteome</keyword>
<dbReference type="RefSeq" id="WP_243831460.1">
    <property type="nucleotide sequence ID" value="NZ_AP021888.1"/>
</dbReference>
<dbReference type="SUPFAM" id="SSF141868">
    <property type="entry name" value="EAL domain-like"/>
    <property type="match status" value="1"/>
</dbReference>
<dbReference type="PANTHER" id="PTHR44757">
    <property type="entry name" value="DIGUANYLATE CYCLASE DGCP"/>
    <property type="match status" value="1"/>
</dbReference>
<evidence type="ECO:0000313" key="4">
    <source>
        <dbReference type="EMBL" id="BBP42442.1"/>
    </source>
</evidence>
<dbReference type="NCBIfam" id="TIGR00254">
    <property type="entry name" value="GGDEF"/>
    <property type="match status" value="1"/>
</dbReference>
<dbReference type="InterPro" id="IPR000160">
    <property type="entry name" value="GGDEF_dom"/>
</dbReference>
<dbReference type="InterPro" id="IPR035919">
    <property type="entry name" value="EAL_sf"/>
</dbReference>
<organism evidence="4 5">
    <name type="scientific">Thiosulfativibrio zosterae</name>
    <dbReference type="NCBI Taxonomy" id="2675053"/>
    <lineage>
        <taxon>Bacteria</taxon>
        <taxon>Pseudomonadati</taxon>
        <taxon>Pseudomonadota</taxon>
        <taxon>Gammaproteobacteria</taxon>
        <taxon>Thiotrichales</taxon>
        <taxon>Piscirickettsiaceae</taxon>
        <taxon>Thiosulfativibrio</taxon>
    </lineage>
</organism>
<reference evidence="5" key="1">
    <citation type="submission" date="2019-11" db="EMBL/GenBank/DDBJ databases">
        <title>Isolation and characterization of two novel species in the genus Thiomicrorhabdus.</title>
        <authorList>
            <person name="Mochizuki J."/>
            <person name="Kojima H."/>
            <person name="Fukui M."/>
        </authorList>
    </citation>
    <scope>NUCLEOTIDE SEQUENCE [LARGE SCALE GENOMIC DNA]</scope>
    <source>
        <strain evidence="5">AkT22</strain>
    </source>
</reference>
<evidence type="ECO:0000259" key="1">
    <source>
        <dbReference type="PROSITE" id="PS50113"/>
    </source>
</evidence>
<dbReference type="InterPro" id="IPR035965">
    <property type="entry name" value="PAS-like_dom_sf"/>
</dbReference>
<dbReference type="NCBIfam" id="TIGR00229">
    <property type="entry name" value="sensory_box"/>
    <property type="match status" value="1"/>
</dbReference>
<evidence type="ECO:0000259" key="2">
    <source>
        <dbReference type="PROSITE" id="PS50883"/>
    </source>
</evidence>
<dbReference type="InterPro" id="IPR029787">
    <property type="entry name" value="Nucleotide_cyclase"/>
</dbReference>
<proteinExistence type="predicted"/>
<dbReference type="InterPro" id="IPR000700">
    <property type="entry name" value="PAS-assoc_C"/>
</dbReference>
<sequence length="702" mass="79568">MNRISTDNLLSKRPASLSDLAAILAPLKEAMVLFDETYHPLHANPAFFNWHPQQALDVLQDPLWLCTHKRGELAFNLQDWLANPHNETSQTLWLKMPNRSSRRPIQLQRHLLKTQDNTEHTLLVIQDLSLHIQLDAQQKLMNASYAGQFITDAQGLITQPNYAFCAYTGLTAEQLQKMTYIDWLQKQVTFKVPFNSIMRALLDEQSWSGEVQIFASKEARFSAILSLSMLVDEANNVEHIIGVLQDITDILEAQSEINQLAFYDKLTGLANRTLLQERIERVFENCQQHQTFGTLFFIDLDGFKIINDTFGHNAGDQLLVQVAERLLPLVGEKATLARLSGDEFMVLCPNATQDRDIAFQDALAFGGKLLDAIDSRYKIEQHSIHSAASIGICIFPTAEDHLQSRSDQIISYADMAMSEAKKLGGNQTYLFEKSLIEEAKQRLELIEALNHSELDDEFQIYFQAQVNKAGETISAETLLRWFHPELGFVSPAKFIPVAEEGRQIIKIGLWVMHKAFLQAKAWNKKYRPIRIAINISPIQFHEQSFIELIIGLMKFTQVDPRTITLELTEGVLIRNSKLALQKIQHLVSLGFEVSIDDFGTGYSSLSYLQKLPIHELKIDQSFIAQVPGNPDDEAIVDSIIQLASTKNLKIVAEGVETQAQSDFLTQKYDQVLLQGFLYSRPLPAADFEERYIKPQQVSSKIA</sequence>
<evidence type="ECO:0000313" key="5">
    <source>
        <dbReference type="Proteomes" id="UP000501466"/>
    </source>
</evidence>
<dbReference type="CDD" id="cd00130">
    <property type="entry name" value="PAS"/>
    <property type="match status" value="1"/>
</dbReference>
<dbReference type="PROSITE" id="PS50113">
    <property type="entry name" value="PAC"/>
    <property type="match status" value="1"/>
</dbReference>
<evidence type="ECO:0008006" key="6">
    <source>
        <dbReference type="Google" id="ProtNLM"/>
    </source>
</evidence>
<dbReference type="AlphaFoldDB" id="A0A6F8PK15"/>
<feature type="domain" description="EAL" evidence="2">
    <location>
        <begin position="442"/>
        <end position="695"/>
    </location>
</feature>
<dbReference type="PROSITE" id="PS50887">
    <property type="entry name" value="GGDEF"/>
    <property type="match status" value="1"/>
</dbReference>
<protein>
    <recommendedName>
        <fullName evidence="6">GGDEF domain-containing protein</fullName>
    </recommendedName>
</protein>
<dbReference type="InterPro" id="IPR043128">
    <property type="entry name" value="Rev_trsase/Diguanyl_cyclase"/>
</dbReference>
<dbReference type="Gene3D" id="3.30.450.20">
    <property type="entry name" value="PAS domain"/>
    <property type="match status" value="1"/>
</dbReference>
<dbReference type="Pfam" id="PF00563">
    <property type="entry name" value="EAL"/>
    <property type="match status" value="1"/>
</dbReference>
<dbReference type="Pfam" id="PF13426">
    <property type="entry name" value="PAS_9"/>
    <property type="match status" value="1"/>
</dbReference>
<feature type="domain" description="PAC" evidence="1">
    <location>
        <begin position="207"/>
        <end position="259"/>
    </location>
</feature>
<feature type="domain" description="GGDEF" evidence="3">
    <location>
        <begin position="291"/>
        <end position="433"/>
    </location>
</feature>